<evidence type="ECO:0000256" key="13">
    <source>
        <dbReference type="PIRSR" id="PIRSR602717-51"/>
    </source>
</evidence>
<evidence type="ECO:0000256" key="10">
    <source>
        <dbReference type="ARBA" id="ARBA00023015"/>
    </source>
</evidence>
<dbReference type="STRING" id="3068.D8UIN5"/>
<evidence type="ECO:0000256" key="9">
    <source>
        <dbReference type="ARBA" id="ARBA00022990"/>
    </source>
</evidence>
<comment type="similarity">
    <text evidence="2 14">Belongs to the MYST (SAS/MOZ) family.</text>
</comment>
<sequence length="557" mass="60891">MVDTGKSPEPFPTADGMDGSAQAPKRRRMGSTSVTPATSPHTSQLGPNADGISLGAVAGGPHTATDGADSKPAGGASAPPGLPGTPGMSPPPAVPIGKGAKVVGKGGNLVLSRGGGGGTANKGKAGGGGNRGGGGGGRGGGSMAFDDVMDSGTILVQGKTGEVRLPLDIGTRVDCKWRDGAYHTVRVIERRNFGDPGDPRGWDYYVHYLGFNRRMDEWVTLAQLDLFTAEVEQPLEGPADKKGQKKKVAAEEHESDSEHADFDPTALREHEEFTKVKNIETIELGRHQMDTWYFSPFPPEYKDCKQLYFCEFSLHFFKRRSQMIRHMSKCGMRHPPGNEIYRNSNICMFEVDGKKEKAFCQNLCYLAKLFLDHKTLYYDVDLFLFYILCELDERGAHIVGYFSKEKCSEEGYNLACILTLPAYQRKGYGKFLISMSYELSKIEGKVGTPERPLSDLGRVSYHGYWTRELLAILREAEGSISIKELSDLTAIKPDDIINTLQTLGLIQYQKGQHVICAAPKLIEKHLKAAGGPGLVVDPTKIVWTPYNAERDYANFGR</sequence>
<dbReference type="InterPro" id="IPR016197">
    <property type="entry name" value="Chromo-like_dom_sf"/>
</dbReference>
<dbReference type="PANTHER" id="PTHR10615">
    <property type="entry name" value="HISTONE ACETYLTRANSFERASE"/>
    <property type="match status" value="1"/>
</dbReference>
<keyword evidence="8" id="KW-0156">Chromatin regulator</keyword>
<dbReference type="Pfam" id="PF11717">
    <property type="entry name" value="Tudor-knot"/>
    <property type="match status" value="1"/>
</dbReference>
<keyword evidence="4" id="KW-0808">Transferase</keyword>
<dbReference type="Gene3D" id="3.40.630.30">
    <property type="match status" value="1"/>
</dbReference>
<evidence type="ECO:0000256" key="3">
    <source>
        <dbReference type="ARBA" id="ARBA00013184"/>
    </source>
</evidence>
<keyword evidence="7" id="KW-0862">Zinc</keyword>
<feature type="compositionally biased region" description="Basic and acidic residues" evidence="15">
    <location>
        <begin position="238"/>
        <end position="264"/>
    </location>
</feature>
<dbReference type="FunFam" id="1.10.10.10:FF:000022">
    <property type="entry name" value="Histone acetyltransferase"/>
    <property type="match status" value="1"/>
</dbReference>
<evidence type="ECO:0000313" key="18">
    <source>
        <dbReference type="Proteomes" id="UP000001058"/>
    </source>
</evidence>
<evidence type="ECO:0000256" key="5">
    <source>
        <dbReference type="ARBA" id="ARBA00022723"/>
    </source>
</evidence>
<dbReference type="Pfam" id="PF17772">
    <property type="entry name" value="zf-MYST"/>
    <property type="match status" value="1"/>
</dbReference>
<dbReference type="InParanoid" id="D8UIN5"/>
<dbReference type="GO" id="GO:0008270">
    <property type="term" value="F:zinc ion binding"/>
    <property type="evidence" value="ECO:0007669"/>
    <property type="project" value="UniProtKB-KW"/>
</dbReference>
<protein>
    <recommendedName>
        <fullName evidence="3 14">Histone acetyltransferase</fullName>
        <ecNumber evidence="3 14">2.3.1.48</ecNumber>
    </recommendedName>
</protein>
<dbReference type="PROSITE" id="PS51726">
    <property type="entry name" value="MYST_HAT"/>
    <property type="match status" value="1"/>
</dbReference>
<dbReference type="Gene3D" id="3.30.60.60">
    <property type="entry name" value="N-acetyl transferase-like"/>
    <property type="match status" value="1"/>
</dbReference>
<name>D8UIN5_VOLCA</name>
<dbReference type="AlphaFoldDB" id="D8UIN5"/>
<evidence type="ECO:0000256" key="15">
    <source>
        <dbReference type="SAM" id="MobiDB-lite"/>
    </source>
</evidence>
<reference evidence="17 18" key="1">
    <citation type="journal article" date="2010" name="Science">
        <title>Genomic analysis of organismal complexity in the multicellular green alga Volvox carteri.</title>
        <authorList>
            <person name="Prochnik S.E."/>
            <person name="Umen J."/>
            <person name="Nedelcu A.M."/>
            <person name="Hallmann A."/>
            <person name="Miller S.M."/>
            <person name="Nishii I."/>
            <person name="Ferris P."/>
            <person name="Kuo A."/>
            <person name="Mitros T."/>
            <person name="Fritz-Laylin L.K."/>
            <person name="Hellsten U."/>
            <person name="Chapman J."/>
            <person name="Simakov O."/>
            <person name="Rensing S.A."/>
            <person name="Terry A."/>
            <person name="Pangilinan J."/>
            <person name="Kapitonov V."/>
            <person name="Jurka J."/>
            <person name="Salamov A."/>
            <person name="Shapiro H."/>
            <person name="Schmutz J."/>
            <person name="Grimwood J."/>
            <person name="Lindquist E."/>
            <person name="Lucas S."/>
            <person name="Grigoriev I.V."/>
            <person name="Schmitt R."/>
            <person name="Kirk D."/>
            <person name="Rokhsar D.S."/>
        </authorList>
    </citation>
    <scope>NUCLEOTIDE SEQUENCE [LARGE SCALE GENOMIC DNA]</scope>
    <source>
        <strain evidence="18">f. Nagariensis / Eve</strain>
    </source>
</reference>
<keyword evidence="10" id="KW-0805">Transcription regulation</keyword>
<accession>D8UIN5</accession>
<gene>
    <name evidence="17" type="ORF">VOLCADRAFT_108163</name>
</gene>
<evidence type="ECO:0000256" key="11">
    <source>
        <dbReference type="ARBA" id="ARBA00023163"/>
    </source>
</evidence>
<evidence type="ECO:0000256" key="6">
    <source>
        <dbReference type="ARBA" id="ARBA00022771"/>
    </source>
</evidence>
<dbReference type="SUPFAM" id="SSF55729">
    <property type="entry name" value="Acyl-CoA N-acyltransferases (Nat)"/>
    <property type="match status" value="1"/>
</dbReference>
<dbReference type="GO" id="GO:0006357">
    <property type="term" value="P:regulation of transcription by RNA polymerase II"/>
    <property type="evidence" value="ECO:0007669"/>
    <property type="project" value="TreeGrafter"/>
</dbReference>
<keyword evidence="5" id="KW-0479">Metal-binding</keyword>
<feature type="region of interest" description="Disordered" evidence="15">
    <location>
        <begin position="235"/>
        <end position="264"/>
    </location>
</feature>
<dbReference type="Gene3D" id="2.30.30.140">
    <property type="match status" value="1"/>
</dbReference>
<feature type="domain" description="MYST-type HAT" evidence="16">
    <location>
        <begin position="274"/>
        <end position="545"/>
    </location>
</feature>
<dbReference type="GO" id="GO:0000785">
    <property type="term" value="C:chromatin"/>
    <property type="evidence" value="ECO:0007669"/>
    <property type="project" value="TreeGrafter"/>
</dbReference>
<evidence type="ECO:0000256" key="4">
    <source>
        <dbReference type="ARBA" id="ARBA00022679"/>
    </source>
</evidence>
<dbReference type="Pfam" id="PF01853">
    <property type="entry name" value="MOZ_SAS"/>
    <property type="match status" value="1"/>
</dbReference>
<dbReference type="InterPro" id="IPR002717">
    <property type="entry name" value="HAT_MYST-type"/>
</dbReference>
<dbReference type="InterPro" id="IPR025995">
    <property type="entry name" value="Tudor-knot"/>
</dbReference>
<dbReference type="SMART" id="SM00298">
    <property type="entry name" value="CHROMO"/>
    <property type="match status" value="1"/>
</dbReference>
<dbReference type="InterPro" id="IPR050603">
    <property type="entry name" value="MYST_HAT"/>
</dbReference>
<dbReference type="PANTHER" id="PTHR10615:SF161">
    <property type="entry name" value="HISTONE ACETYLTRANSFERASE KAT7"/>
    <property type="match status" value="1"/>
</dbReference>
<keyword evidence="12 14" id="KW-0539">Nucleus</keyword>
<dbReference type="GO" id="GO:0003682">
    <property type="term" value="F:chromatin binding"/>
    <property type="evidence" value="ECO:0007669"/>
    <property type="project" value="TreeGrafter"/>
</dbReference>
<dbReference type="FunFam" id="3.40.630.30:FF:000002">
    <property type="entry name" value="Histone acetyltransferase"/>
    <property type="match status" value="1"/>
</dbReference>
<keyword evidence="9" id="KW-0007">Acetylation</keyword>
<dbReference type="InterPro" id="IPR016181">
    <property type="entry name" value="Acyl_CoA_acyltransferase"/>
</dbReference>
<evidence type="ECO:0000256" key="1">
    <source>
        <dbReference type="ARBA" id="ARBA00004123"/>
    </source>
</evidence>
<dbReference type="RefSeq" id="XP_002958505.1">
    <property type="nucleotide sequence ID" value="XM_002958459.1"/>
</dbReference>
<dbReference type="EC" id="2.3.1.48" evidence="3 14"/>
<dbReference type="CDD" id="cd04301">
    <property type="entry name" value="NAT_SF"/>
    <property type="match status" value="1"/>
</dbReference>
<dbReference type="GO" id="GO:0004402">
    <property type="term" value="F:histone acetyltransferase activity"/>
    <property type="evidence" value="ECO:0007669"/>
    <property type="project" value="InterPro"/>
</dbReference>
<evidence type="ECO:0000256" key="14">
    <source>
        <dbReference type="RuleBase" id="RU361211"/>
    </source>
</evidence>
<dbReference type="FunFam" id="3.30.60.60:FF:000001">
    <property type="entry name" value="Histone acetyltransferase"/>
    <property type="match status" value="1"/>
</dbReference>
<dbReference type="InterPro" id="IPR040706">
    <property type="entry name" value="Zf-MYST"/>
</dbReference>
<proteinExistence type="inferred from homology"/>
<dbReference type="SUPFAM" id="SSF54160">
    <property type="entry name" value="Chromo domain-like"/>
    <property type="match status" value="1"/>
</dbReference>
<dbReference type="GeneID" id="9627982"/>
<feature type="region of interest" description="Disordered" evidence="15">
    <location>
        <begin position="113"/>
        <end position="142"/>
    </location>
</feature>
<keyword evidence="6" id="KW-0863">Zinc-finger</keyword>
<dbReference type="InterPro" id="IPR036388">
    <property type="entry name" value="WH-like_DNA-bd_sf"/>
</dbReference>
<evidence type="ECO:0000313" key="17">
    <source>
        <dbReference type="EMBL" id="EFJ40425.1"/>
    </source>
</evidence>
<evidence type="ECO:0000256" key="12">
    <source>
        <dbReference type="ARBA" id="ARBA00023242"/>
    </source>
</evidence>
<keyword evidence="18" id="KW-1185">Reference proteome</keyword>
<dbReference type="GO" id="GO:0005634">
    <property type="term" value="C:nucleus"/>
    <property type="evidence" value="ECO:0007669"/>
    <property type="project" value="UniProtKB-SubCell"/>
</dbReference>
<feature type="compositionally biased region" description="Polar residues" evidence="15">
    <location>
        <begin position="30"/>
        <end position="46"/>
    </location>
</feature>
<keyword evidence="11" id="KW-0804">Transcription</keyword>
<dbReference type="FunCoup" id="D8UIN5">
    <property type="interactions" value="1983"/>
</dbReference>
<comment type="subcellular location">
    <subcellularLocation>
        <location evidence="1 14">Nucleus</location>
    </subcellularLocation>
</comment>
<evidence type="ECO:0000256" key="7">
    <source>
        <dbReference type="ARBA" id="ARBA00022833"/>
    </source>
</evidence>
<dbReference type="KEGG" id="vcn:VOLCADRAFT_108163"/>
<dbReference type="Gene3D" id="1.10.10.10">
    <property type="entry name" value="Winged helix-like DNA-binding domain superfamily/Winged helix DNA-binding domain"/>
    <property type="match status" value="1"/>
</dbReference>
<dbReference type="OrthoDB" id="787137at2759"/>
<evidence type="ECO:0000256" key="2">
    <source>
        <dbReference type="ARBA" id="ARBA00010107"/>
    </source>
</evidence>
<feature type="active site" description="Proton donor/acceptor" evidence="13">
    <location>
        <position position="450"/>
    </location>
</feature>
<dbReference type="EMBL" id="GL378416">
    <property type="protein sequence ID" value="EFJ40425.1"/>
    <property type="molecule type" value="Genomic_DNA"/>
</dbReference>
<evidence type="ECO:0000256" key="8">
    <source>
        <dbReference type="ARBA" id="ARBA00022853"/>
    </source>
</evidence>
<organism evidence="18">
    <name type="scientific">Volvox carteri f. nagariensis</name>
    <dbReference type="NCBI Taxonomy" id="3068"/>
    <lineage>
        <taxon>Eukaryota</taxon>
        <taxon>Viridiplantae</taxon>
        <taxon>Chlorophyta</taxon>
        <taxon>core chlorophytes</taxon>
        <taxon>Chlorophyceae</taxon>
        <taxon>CS clade</taxon>
        <taxon>Chlamydomonadales</taxon>
        <taxon>Volvocaceae</taxon>
        <taxon>Volvox</taxon>
    </lineage>
</organism>
<evidence type="ECO:0000259" key="16">
    <source>
        <dbReference type="PROSITE" id="PS51726"/>
    </source>
</evidence>
<dbReference type="eggNOG" id="KOG2747">
    <property type="taxonomic scope" value="Eukaryota"/>
</dbReference>
<feature type="region of interest" description="Disordered" evidence="15">
    <location>
        <begin position="1"/>
        <end position="100"/>
    </location>
</feature>
<dbReference type="InterPro" id="IPR000953">
    <property type="entry name" value="Chromo/chromo_shadow_dom"/>
</dbReference>
<dbReference type="GO" id="GO:0003712">
    <property type="term" value="F:transcription coregulator activity"/>
    <property type="evidence" value="ECO:0007669"/>
    <property type="project" value="TreeGrafter"/>
</dbReference>
<dbReference type="Proteomes" id="UP000001058">
    <property type="component" value="Unassembled WGS sequence"/>
</dbReference>
<feature type="compositionally biased region" description="Pro residues" evidence="15">
    <location>
        <begin position="80"/>
        <end position="94"/>
    </location>
</feature>
<comment type="catalytic activity">
    <reaction evidence="14">
        <text>L-lysyl-[protein] + acetyl-CoA = N(6)-acetyl-L-lysyl-[protein] + CoA + H(+)</text>
        <dbReference type="Rhea" id="RHEA:45948"/>
        <dbReference type="Rhea" id="RHEA-COMP:9752"/>
        <dbReference type="Rhea" id="RHEA-COMP:10731"/>
        <dbReference type="ChEBI" id="CHEBI:15378"/>
        <dbReference type="ChEBI" id="CHEBI:29969"/>
        <dbReference type="ChEBI" id="CHEBI:57287"/>
        <dbReference type="ChEBI" id="CHEBI:57288"/>
        <dbReference type="ChEBI" id="CHEBI:61930"/>
        <dbReference type="EC" id="2.3.1.48"/>
    </reaction>
</comment>